<sequence>MEAVNITNQQTMTLEEAVKLANEIERIEAAAKQMKADLRKYVEQNGPVETADTIWNVNEAVSYKFDARQLKEVAQHIALGGDNPWDYLGITASNLKKLEWDEAFLAKLGQKTVTKRFVSRKK</sequence>
<proteinExistence type="predicted"/>
<comment type="caution">
    <text evidence="2">The sequence shown here is derived from an EMBL/GenBank/DDBJ whole genome shotgun (WGS) entry which is preliminary data.</text>
</comment>
<organism evidence="2 3">
    <name type="scientific">Siminovitchia thermophila</name>
    <dbReference type="NCBI Taxonomy" id="1245522"/>
    <lineage>
        <taxon>Bacteria</taxon>
        <taxon>Bacillati</taxon>
        <taxon>Bacillota</taxon>
        <taxon>Bacilli</taxon>
        <taxon>Bacillales</taxon>
        <taxon>Bacillaceae</taxon>
        <taxon>Siminovitchia</taxon>
    </lineage>
</organism>
<dbReference type="Proteomes" id="UP000823485">
    <property type="component" value="Unassembled WGS sequence"/>
</dbReference>
<dbReference type="EMBL" id="JAFBFH010000021">
    <property type="protein sequence ID" value="MBM7716065.1"/>
    <property type="molecule type" value="Genomic_DNA"/>
</dbReference>
<gene>
    <name evidence="2" type="ORF">JOC94_003076</name>
</gene>
<feature type="coiled-coil region" evidence="1">
    <location>
        <begin position="17"/>
        <end position="44"/>
    </location>
</feature>
<evidence type="ECO:0000313" key="3">
    <source>
        <dbReference type="Proteomes" id="UP000823485"/>
    </source>
</evidence>
<keyword evidence="3" id="KW-1185">Reference proteome</keyword>
<protein>
    <submittedName>
        <fullName evidence="2">Uncharacterized protein</fullName>
    </submittedName>
</protein>
<evidence type="ECO:0000313" key="2">
    <source>
        <dbReference type="EMBL" id="MBM7716065.1"/>
    </source>
</evidence>
<evidence type="ECO:0000256" key="1">
    <source>
        <dbReference type="SAM" id="Coils"/>
    </source>
</evidence>
<dbReference type="RefSeq" id="WP_205179757.1">
    <property type="nucleotide sequence ID" value="NZ_JAFBFH010000021.1"/>
</dbReference>
<name>A0ABS2R8U0_9BACI</name>
<keyword evidence="1" id="KW-0175">Coiled coil</keyword>
<reference evidence="2 3" key="1">
    <citation type="submission" date="2021-01" db="EMBL/GenBank/DDBJ databases">
        <title>Genomic Encyclopedia of Type Strains, Phase IV (KMG-IV): sequencing the most valuable type-strain genomes for metagenomic binning, comparative biology and taxonomic classification.</title>
        <authorList>
            <person name="Goeker M."/>
        </authorList>
    </citation>
    <scope>NUCLEOTIDE SEQUENCE [LARGE SCALE GENOMIC DNA]</scope>
    <source>
        <strain evidence="2 3">DSM 105453</strain>
    </source>
</reference>
<accession>A0ABS2R8U0</accession>